<dbReference type="SMART" id="SM00422">
    <property type="entry name" value="HTH_MERR"/>
    <property type="match status" value="1"/>
</dbReference>
<evidence type="ECO:0000259" key="2">
    <source>
        <dbReference type="PROSITE" id="PS50937"/>
    </source>
</evidence>
<dbReference type="RefSeq" id="WP_422865295.1">
    <property type="nucleotide sequence ID" value="NZ_JAMSKV010000016.1"/>
</dbReference>
<dbReference type="Proteomes" id="UP001524587">
    <property type="component" value="Unassembled WGS sequence"/>
</dbReference>
<organism evidence="3 4">
    <name type="scientific">Endosaccharibacter trunci</name>
    <dbReference type="NCBI Taxonomy" id="2812733"/>
    <lineage>
        <taxon>Bacteria</taxon>
        <taxon>Pseudomonadati</taxon>
        <taxon>Pseudomonadota</taxon>
        <taxon>Alphaproteobacteria</taxon>
        <taxon>Acetobacterales</taxon>
        <taxon>Acetobacteraceae</taxon>
        <taxon>Endosaccharibacter</taxon>
    </lineage>
</organism>
<dbReference type="GO" id="GO:0003677">
    <property type="term" value="F:DNA binding"/>
    <property type="evidence" value="ECO:0007669"/>
    <property type="project" value="UniProtKB-KW"/>
</dbReference>
<reference evidence="3 4" key="1">
    <citation type="submission" date="2022-06" db="EMBL/GenBank/DDBJ databases">
        <title>Endosaccharibacter gen. nov., sp. nov., endophytic bacteria isolated from sugarcane.</title>
        <authorList>
            <person name="Pitiwittayakul N."/>
            <person name="Yukphan P."/>
            <person name="Charoenyingcharoen P."/>
            <person name="Tanasupawat S."/>
        </authorList>
    </citation>
    <scope>NUCLEOTIDE SEQUENCE [LARGE SCALE GENOMIC DNA]</scope>
    <source>
        <strain evidence="3 4">KSS8</strain>
    </source>
</reference>
<dbReference type="InterPro" id="IPR000551">
    <property type="entry name" value="MerR-type_HTH_dom"/>
</dbReference>
<comment type="caution">
    <text evidence="3">The sequence shown here is derived from an EMBL/GenBank/DDBJ whole genome shotgun (WGS) entry which is preliminary data.</text>
</comment>
<dbReference type="InterPro" id="IPR009061">
    <property type="entry name" value="DNA-bd_dom_put_sf"/>
</dbReference>
<dbReference type="PANTHER" id="PTHR30204:SF58">
    <property type="entry name" value="HTH-TYPE TRANSCRIPTIONAL REGULATOR YFMP"/>
    <property type="match status" value="1"/>
</dbReference>
<evidence type="ECO:0000256" key="1">
    <source>
        <dbReference type="ARBA" id="ARBA00023125"/>
    </source>
</evidence>
<dbReference type="Gene3D" id="1.10.1660.10">
    <property type="match status" value="1"/>
</dbReference>
<gene>
    <name evidence="3" type="ORF">NFI95_15270</name>
</gene>
<name>A0ABT1WA89_9PROT</name>
<accession>A0ABT1WA89</accession>
<dbReference type="EMBL" id="JAMSKV010000016">
    <property type="protein sequence ID" value="MCQ8279805.1"/>
    <property type="molecule type" value="Genomic_DNA"/>
</dbReference>
<protein>
    <submittedName>
        <fullName evidence="3">MerR family DNA-binding transcriptional regulator</fullName>
    </submittedName>
</protein>
<dbReference type="Pfam" id="PF13411">
    <property type="entry name" value="MerR_1"/>
    <property type="match status" value="1"/>
</dbReference>
<dbReference type="InterPro" id="IPR047057">
    <property type="entry name" value="MerR_fam"/>
</dbReference>
<dbReference type="CDD" id="cd04776">
    <property type="entry name" value="HTH_GnyR"/>
    <property type="match status" value="1"/>
</dbReference>
<dbReference type="PANTHER" id="PTHR30204">
    <property type="entry name" value="REDOX-CYCLING DRUG-SENSING TRANSCRIPTIONAL ACTIVATOR SOXR"/>
    <property type="match status" value="1"/>
</dbReference>
<evidence type="ECO:0000313" key="4">
    <source>
        <dbReference type="Proteomes" id="UP001524587"/>
    </source>
</evidence>
<keyword evidence="4" id="KW-1185">Reference proteome</keyword>
<keyword evidence="1 3" id="KW-0238">DNA-binding</keyword>
<sequence>MTDERLYTVTELATELGITARAIRFYEDKGLIIPSRVGSTRVYSYRERARMRLILRGKSLGFSLREIKDFLDLYNVDPMHRVQHEALLAAVRDRMGKLERMQATIAHTLEELQAIEEQTVMLLEAPRIPGQDEVPLKIQPKVRA</sequence>
<dbReference type="PROSITE" id="PS50937">
    <property type="entry name" value="HTH_MERR_2"/>
    <property type="match status" value="1"/>
</dbReference>
<evidence type="ECO:0000313" key="3">
    <source>
        <dbReference type="EMBL" id="MCQ8279805.1"/>
    </source>
</evidence>
<proteinExistence type="predicted"/>
<feature type="domain" description="HTH merR-type" evidence="2">
    <location>
        <begin position="6"/>
        <end position="73"/>
    </location>
</feature>
<dbReference type="SUPFAM" id="SSF46955">
    <property type="entry name" value="Putative DNA-binding domain"/>
    <property type="match status" value="1"/>
</dbReference>